<evidence type="ECO:0000313" key="2">
    <source>
        <dbReference type="Proteomes" id="UP000789706"/>
    </source>
</evidence>
<dbReference type="EMBL" id="CAJVPK010000115">
    <property type="protein sequence ID" value="CAG8452136.1"/>
    <property type="molecule type" value="Genomic_DNA"/>
</dbReference>
<organism evidence="1 2">
    <name type="scientific">Diversispora eburnea</name>
    <dbReference type="NCBI Taxonomy" id="1213867"/>
    <lineage>
        <taxon>Eukaryota</taxon>
        <taxon>Fungi</taxon>
        <taxon>Fungi incertae sedis</taxon>
        <taxon>Mucoromycota</taxon>
        <taxon>Glomeromycotina</taxon>
        <taxon>Glomeromycetes</taxon>
        <taxon>Diversisporales</taxon>
        <taxon>Diversisporaceae</taxon>
        <taxon>Diversispora</taxon>
    </lineage>
</organism>
<comment type="caution">
    <text evidence="1">The sequence shown here is derived from an EMBL/GenBank/DDBJ whole genome shotgun (WGS) entry which is preliminary data.</text>
</comment>
<dbReference type="AlphaFoldDB" id="A0A9N8VL49"/>
<reference evidence="1" key="1">
    <citation type="submission" date="2021-06" db="EMBL/GenBank/DDBJ databases">
        <authorList>
            <person name="Kallberg Y."/>
            <person name="Tangrot J."/>
            <person name="Rosling A."/>
        </authorList>
    </citation>
    <scope>NUCLEOTIDE SEQUENCE</scope>
    <source>
        <strain evidence="1">AZ414A</strain>
    </source>
</reference>
<keyword evidence="2" id="KW-1185">Reference proteome</keyword>
<proteinExistence type="predicted"/>
<sequence>MSSGVVQCSSVIRYSTLLGIPVLPSTYPVFNVSACPVFLVFSNDPVLLCQHSNIIQYSSAIQYFSVSILSSSSVPMLSDITYFYPVSSIPGSSVRMSSSVSYPVFQCSSVPMYPVFRFCPVFQCSGMFSISSGSPIFQCCRVSSDPYSSIAQHSIVIRYSSLIQCTSIVHNFQYSINSSRSPRYPILSSSIVVQYPVFQHSRFPMSSSVPVLHQHSCVPVSSVQSSSVIRNSSISVLSGIVQYPGVPVLSSFSVRTTFLCSSVINIPVVFLSSIQCSSVIRIPAFHYYPVFQRYLVFQCCPAFKCYPCLMSYYPPVSGITALKWLTFQCCPVSLCSISSASISIAIQYPVFQCSGFPKSSSVPVCPHSCAQFPMFNVPVLSNIQVFQRCPVFRVPMSSVSSVPVSSIFQHSNVIRYYSVVQYSVIQCCPVFIYPVSGVTVLILSSIFQYSNVPMFQCYPVFQLYCCPVSSVPALSNIIQWDCVLSGPVFQYPIVSVFHISSVFKYSNVPMFQFYTTLSSSIAAQYPLFQRYPIFHFQCFNVPVITNIPVLQCYEYSSVFQYPVLQCCLVFQCSSILQYTSVVQYPVFQCSDVIYCSSVVQYFSVPSVQCSSIPVLSSIRFSVLSNISVFRYYPVSSVPVLSRALAFSVDRVLTFQYSSVSVSMFQGQCSSVVQYPSAALPNVSMFQCCPVFTVSQCHPVLQLLS</sequence>
<gene>
    <name evidence="1" type="ORF">DEBURN_LOCUS2203</name>
</gene>
<name>A0A9N8VL49_9GLOM</name>
<protein>
    <submittedName>
        <fullName evidence="1">8167_t:CDS:1</fullName>
    </submittedName>
</protein>
<evidence type="ECO:0000313" key="1">
    <source>
        <dbReference type="EMBL" id="CAG8452136.1"/>
    </source>
</evidence>
<accession>A0A9N8VL49</accession>
<dbReference type="Proteomes" id="UP000789706">
    <property type="component" value="Unassembled WGS sequence"/>
</dbReference>